<comment type="caution">
    <text evidence="1">The sequence shown here is derived from an EMBL/GenBank/DDBJ whole genome shotgun (WGS) entry which is preliminary data.</text>
</comment>
<protein>
    <submittedName>
        <fullName evidence="1">Uncharacterized protein</fullName>
    </submittedName>
</protein>
<evidence type="ECO:0000313" key="2">
    <source>
        <dbReference type="Proteomes" id="UP001234297"/>
    </source>
</evidence>
<gene>
    <name evidence="1" type="ORF">MRB53_036060</name>
</gene>
<proteinExistence type="predicted"/>
<name>A0ACC2K6D8_PERAE</name>
<dbReference type="EMBL" id="CM056820">
    <property type="protein sequence ID" value="KAJ8616688.1"/>
    <property type="molecule type" value="Genomic_DNA"/>
</dbReference>
<sequence length="67" mass="7339">MPNPTALLRSSANGGPQKQPHQSSIKSGIRETPAKFVRIAPKDSIFLVDLSLFSDPVQRDLSVKPRI</sequence>
<organism evidence="1 2">
    <name type="scientific">Persea americana</name>
    <name type="common">Avocado</name>
    <dbReference type="NCBI Taxonomy" id="3435"/>
    <lineage>
        <taxon>Eukaryota</taxon>
        <taxon>Viridiplantae</taxon>
        <taxon>Streptophyta</taxon>
        <taxon>Embryophyta</taxon>
        <taxon>Tracheophyta</taxon>
        <taxon>Spermatophyta</taxon>
        <taxon>Magnoliopsida</taxon>
        <taxon>Magnoliidae</taxon>
        <taxon>Laurales</taxon>
        <taxon>Lauraceae</taxon>
        <taxon>Persea</taxon>
    </lineage>
</organism>
<reference evidence="1 2" key="1">
    <citation type="journal article" date="2022" name="Hortic Res">
        <title>A haplotype resolved chromosomal level avocado genome allows analysis of novel avocado genes.</title>
        <authorList>
            <person name="Nath O."/>
            <person name="Fletcher S.J."/>
            <person name="Hayward A."/>
            <person name="Shaw L.M."/>
            <person name="Masouleh A.K."/>
            <person name="Furtado A."/>
            <person name="Henry R.J."/>
            <person name="Mitter N."/>
        </authorList>
    </citation>
    <scope>NUCLEOTIDE SEQUENCE [LARGE SCALE GENOMIC DNA]</scope>
    <source>
        <strain evidence="2">cv. Hass</strain>
    </source>
</reference>
<keyword evidence="2" id="KW-1185">Reference proteome</keyword>
<dbReference type="Proteomes" id="UP001234297">
    <property type="component" value="Chromosome 12"/>
</dbReference>
<evidence type="ECO:0000313" key="1">
    <source>
        <dbReference type="EMBL" id="KAJ8616688.1"/>
    </source>
</evidence>
<accession>A0ACC2K6D8</accession>